<accession>A0A5C5ZVP8</accession>
<keyword evidence="3" id="KW-1185">Reference proteome</keyword>
<dbReference type="Proteomes" id="UP000315440">
    <property type="component" value="Unassembled WGS sequence"/>
</dbReference>
<reference evidence="2 3" key="1">
    <citation type="submission" date="2019-02" db="EMBL/GenBank/DDBJ databases">
        <title>Deep-cultivation of Planctomycetes and their phenomic and genomic characterization uncovers novel biology.</title>
        <authorList>
            <person name="Wiegand S."/>
            <person name="Jogler M."/>
            <person name="Boedeker C."/>
            <person name="Pinto D."/>
            <person name="Vollmers J."/>
            <person name="Rivas-Marin E."/>
            <person name="Kohn T."/>
            <person name="Peeters S.H."/>
            <person name="Heuer A."/>
            <person name="Rast P."/>
            <person name="Oberbeckmann S."/>
            <person name="Bunk B."/>
            <person name="Jeske O."/>
            <person name="Meyerdierks A."/>
            <person name="Storesund J.E."/>
            <person name="Kallscheuer N."/>
            <person name="Luecker S."/>
            <person name="Lage O.M."/>
            <person name="Pohl T."/>
            <person name="Merkel B.J."/>
            <person name="Hornburger P."/>
            <person name="Mueller R.-W."/>
            <person name="Bruemmer F."/>
            <person name="Labrenz M."/>
            <person name="Spormann A.M."/>
            <person name="Op Den Camp H."/>
            <person name="Overmann J."/>
            <person name="Amann R."/>
            <person name="Jetten M.S.M."/>
            <person name="Mascher T."/>
            <person name="Medema M.H."/>
            <person name="Devos D.P."/>
            <person name="Kaster A.-K."/>
            <person name="Ovreas L."/>
            <person name="Rohde M."/>
            <person name="Galperin M.Y."/>
            <person name="Jogler C."/>
        </authorList>
    </citation>
    <scope>NUCLEOTIDE SEQUENCE [LARGE SCALE GENOMIC DNA]</scope>
    <source>
        <strain evidence="2 3">Mal64</strain>
    </source>
</reference>
<dbReference type="InterPro" id="IPR000086">
    <property type="entry name" value="NUDIX_hydrolase_dom"/>
</dbReference>
<dbReference type="SUPFAM" id="SSF55811">
    <property type="entry name" value="Nudix"/>
    <property type="match status" value="1"/>
</dbReference>
<dbReference type="AlphaFoldDB" id="A0A5C5ZVP8"/>
<dbReference type="Pfam" id="PF00293">
    <property type="entry name" value="NUDIX"/>
    <property type="match status" value="1"/>
</dbReference>
<name>A0A5C5ZVP8_9BACT</name>
<comment type="caution">
    <text evidence="2">The sequence shown here is derived from an EMBL/GenBank/DDBJ whole genome shotgun (WGS) entry which is preliminary data.</text>
</comment>
<dbReference type="InterPro" id="IPR015797">
    <property type="entry name" value="NUDIX_hydrolase-like_dom_sf"/>
</dbReference>
<dbReference type="PANTHER" id="PTHR43736:SF1">
    <property type="entry name" value="DIHYDRONEOPTERIN TRIPHOSPHATE DIPHOSPHATASE"/>
    <property type="match status" value="1"/>
</dbReference>
<evidence type="ECO:0000259" key="1">
    <source>
        <dbReference type="PROSITE" id="PS51462"/>
    </source>
</evidence>
<evidence type="ECO:0000313" key="2">
    <source>
        <dbReference type="EMBL" id="TWT91021.1"/>
    </source>
</evidence>
<dbReference type="PANTHER" id="PTHR43736">
    <property type="entry name" value="ADP-RIBOSE PYROPHOSPHATASE"/>
    <property type="match status" value="1"/>
</dbReference>
<dbReference type="OrthoDB" id="9787476at2"/>
<dbReference type="PROSITE" id="PS51462">
    <property type="entry name" value="NUDIX"/>
    <property type="match status" value="1"/>
</dbReference>
<dbReference type="RefSeq" id="WP_146398395.1">
    <property type="nucleotide sequence ID" value="NZ_SJPQ01000001.1"/>
</dbReference>
<protein>
    <submittedName>
        <fullName evidence="2">NUDIX domain protein</fullName>
    </submittedName>
</protein>
<feature type="domain" description="Nudix hydrolase" evidence="1">
    <location>
        <begin position="1"/>
        <end position="183"/>
    </location>
</feature>
<dbReference type="CDD" id="cd03674">
    <property type="entry name" value="NUDIX_Hydrolase"/>
    <property type="match status" value="1"/>
</dbReference>
<gene>
    <name evidence="2" type="ORF">Mal64_14200</name>
</gene>
<dbReference type="EMBL" id="SJPQ01000001">
    <property type="protein sequence ID" value="TWT91021.1"/>
    <property type="molecule type" value="Genomic_DNA"/>
</dbReference>
<evidence type="ECO:0000313" key="3">
    <source>
        <dbReference type="Proteomes" id="UP000315440"/>
    </source>
</evidence>
<dbReference type="Gene3D" id="3.90.79.10">
    <property type="entry name" value="Nucleoside Triphosphate Pyrophosphohydrolase"/>
    <property type="match status" value="1"/>
</dbReference>
<sequence>MHRRPLLAMLADYAARQPDELAMIERIRSLVESHDDCFDRTCRPGHVTASAWVLSSDRRRCLLLHHKKLGRWLQPGGHADGDADVTRVALREATEESGLAQLSVLTTSVFDVDVHPIPERRNAAGELVDTAHDHHDVRFLLGAEGPDDLVLSDESHALGWFTPAEVRAQTDEASVLRLLDKAAPWIASE</sequence>
<proteinExistence type="predicted"/>
<organism evidence="2 3">
    <name type="scientific">Pseudobythopirellula maris</name>
    <dbReference type="NCBI Taxonomy" id="2527991"/>
    <lineage>
        <taxon>Bacteria</taxon>
        <taxon>Pseudomonadati</taxon>
        <taxon>Planctomycetota</taxon>
        <taxon>Planctomycetia</taxon>
        <taxon>Pirellulales</taxon>
        <taxon>Lacipirellulaceae</taxon>
        <taxon>Pseudobythopirellula</taxon>
    </lineage>
</organism>